<feature type="region of interest" description="Disordered" evidence="1">
    <location>
        <begin position="1"/>
        <end position="33"/>
    </location>
</feature>
<feature type="compositionally biased region" description="Low complexity" evidence="1">
    <location>
        <begin position="23"/>
        <end position="33"/>
    </location>
</feature>
<evidence type="ECO:0000256" key="1">
    <source>
        <dbReference type="SAM" id="MobiDB-lite"/>
    </source>
</evidence>
<keyword evidence="3" id="KW-1185">Reference proteome</keyword>
<evidence type="ECO:0000313" key="2">
    <source>
        <dbReference type="EMBL" id="GMH21338.1"/>
    </source>
</evidence>
<dbReference type="Proteomes" id="UP001279734">
    <property type="component" value="Unassembled WGS sequence"/>
</dbReference>
<sequence length="189" mass="21206">MKDMDQFEEEARRRNSSMVFRNGSIESSGSSQSEYERVLRYKTDLETIYFYFPGPISSIDGEDMCPACWRDCFLPNWMGEDEEIIYMSPNSQTGGRNGVNDQMNTPDAGSGISFELGEGGDQTKEAIFGIAESRDLDPSNEGGSSTSTRTSSFAFPALQWEWVGSPVAWPKLGRLHFIKHKSWRVSSPV</sequence>
<accession>A0AAD3T1K4</accession>
<gene>
    <name evidence="2" type="ORF">Nepgr_023180</name>
</gene>
<proteinExistence type="predicted"/>
<organism evidence="2 3">
    <name type="scientific">Nepenthes gracilis</name>
    <name type="common">Slender pitcher plant</name>
    <dbReference type="NCBI Taxonomy" id="150966"/>
    <lineage>
        <taxon>Eukaryota</taxon>
        <taxon>Viridiplantae</taxon>
        <taxon>Streptophyta</taxon>
        <taxon>Embryophyta</taxon>
        <taxon>Tracheophyta</taxon>
        <taxon>Spermatophyta</taxon>
        <taxon>Magnoliopsida</taxon>
        <taxon>eudicotyledons</taxon>
        <taxon>Gunneridae</taxon>
        <taxon>Pentapetalae</taxon>
        <taxon>Caryophyllales</taxon>
        <taxon>Nepenthaceae</taxon>
        <taxon>Nepenthes</taxon>
    </lineage>
</organism>
<evidence type="ECO:0000313" key="3">
    <source>
        <dbReference type="Proteomes" id="UP001279734"/>
    </source>
</evidence>
<dbReference type="EMBL" id="BSYO01000023">
    <property type="protein sequence ID" value="GMH21338.1"/>
    <property type="molecule type" value="Genomic_DNA"/>
</dbReference>
<dbReference type="AlphaFoldDB" id="A0AAD3T1K4"/>
<feature type="compositionally biased region" description="Basic and acidic residues" evidence="1">
    <location>
        <begin position="1"/>
        <end position="13"/>
    </location>
</feature>
<protein>
    <submittedName>
        <fullName evidence="2">Uncharacterized protein</fullName>
    </submittedName>
</protein>
<name>A0AAD3T1K4_NEPGR</name>
<reference evidence="2" key="1">
    <citation type="submission" date="2023-05" db="EMBL/GenBank/DDBJ databases">
        <title>Nepenthes gracilis genome sequencing.</title>
        <authorList>
            <person name="Fukushima K."/>
        </authorList>
    </citation>
    <scope>NUCLEOTIDE SEQUENCE</scope>
    <source>
        <strain evidence="2">SING2019-196</strain>
    </source>
</reference>
<comment type="caution">
    <text evidence="2">The sequence shown here is derived from an EMBL/GenBank/DDBJ whole genome shotgun (WGS) entry which is preliminary data.</text>
</comment>